<dbReference type="KEGG" id="aab:A4R43_20395"/>
<name>A0A344L948_9PSEU</name>
<keyword evidence="6" id="KW-0812">Transmembrane</keyword>
<keyword evidence="3 7" id="KW-0732">Signal</keyword>
<evidence type="ECO:0000259" key="8">
    <source>
        <dbReference type="Pfam" id="PF04234"/>
    </source>
</evidence>
<dbReference type="GO" id="GO:0005507">
    <property type="term" value="F:copper ion binding"/>
    <property type="evidence" value="ECO:0007669"/>
    <property type="project" value="InterPro"/>
</dbReference>
<dbReference type="Gene3D" id="2.60.40.1220">
    <property type="match status" value="1"/>
</dbReference>
<dbReference type="Proteomes" id="UP000250434">
    <property type="component" value="Chromosome"/>
</dbReference>
<feature type="compositionally biased region" description="Low complexity" evidence="5">
    <location>
        <begin position="123"/>
        <end position="145"/>
    </location>
</feature>
<keyword evidence="10" id="KW-1185">Reference proteome</keyword>
<dbReference type="AlphaFoldDB" id="A0A344L948"/>
<dbReference type="InterPro" id="IPR032694">
    <property type="entry name" value="CopC/D"/>
</dbReference>
<feature type="transmembrane region" description="Helical" evidence="6">
    <location>
        <begin position="164"/>
        <end position="186"/>
    </location>
</feature>
<dbReference type="InterPro" id="IPR007348">
    <property type="entry name" value="CopC_dom"/>
</dbReference>
<dbReference type="Pfam" id="PF04234">
    <property type="entry name" value="CopC"/>
    <property type="match status" value="1"/>
</dbReference>
<gene>
    <name evidence="9" type="ORF">A4R43_20395</name>
</gene>
<dbReference type="PANTHER" id="PTHR34820:SF4">
    <property type="entry name" value="INNER MEMBRANE PROTEIN YEBZ"/>
    <property type="match status" value="1"/>
</dbReference>
<accession>A0A344L948</accession>
<dbReference type="GO" id="GO:0005886">
    <property type="term" value="C:plasma membrane"/>
    <property type="evidence" value="ECO:0007669"/>
    <property type="project" value="TreeGrafter"/>
</dbReference>
<dbReference type="PANTHER" id="PTHR34820">
    <property type="entry name" value="INNER MEMBRANE PROTEIN YEBZ"/>
    <property type="match status" value="1"/>
</dbReference>
<proteinExistence type="predicted"/>
<dbReference type="GO" id="GO:0006825">
    <property type="term" value="P:copper ion transport"/>
    <property type="evidence" value="ECO:0007669"/>
    <property type="project" value="InterPro"/>
</dbReference>
<feature type="region of interest" description="Disordered" evidence="5">
    <location>
        <begin position="123"/>
        <end position="149"/>
    </location>
</feature>
<keyword evidence="2" id="KW-0479">Metal-binding</keyword>
<feature type="chain" id="PRO_5017022546" description="CopC domain-containing protein" evidence="7">
    <location>
        <begin position="25"/>
        <end position="190"/>
    </location>
</feature>
<keyword evidence="4" id="KW-0186">Copper</keyword>
<feature type="signal peptide" evidence="7">
    <location>
        <begin position="1"/>
        <end position="24"/>
    </location>
</feature>
<evidence type="ECO:0000256" key="5">
    <source>
        <dbReference type="SAM" id="MobiDB-lite"/>
    </source>
</evidence>
<comment type="subcellular location">
    <subcellularLocation>
        <location evidence="1">Cell envelope</location>
    </subcellularLocation>
</comment>
<dbReference type="GO" id="GO:0046688">
    <property type="term" value="P:response to copper ion"/>
    <property type="evidence" value="ECO:0007669"/>
    <property type="project" value="InterPro"/>
</dbReference>
<dbReference type="EMBL" id="CP015163">
    <property type="protein sequence ID" value="AXB44572.1"/>
    <property type="molecule type" value="Genomic_DNA"/>
</dbReference>
<keyword evidence="6" id="KW-0472">Membrane</keyword>
<dbReference type="RefSeq" id="WP_113693826.1">
    <property type="nucleotide sequence ID" value="NZ_CP015163.1"/>
</dbReference>
<organism evidence="9 10">
    <name type="scientific">Amycolatopsis albispora</name>
    <dbReference type="NCBI Taxonomy" id="1804986"/>
    <lineage>
        <taxon>Bacteria</taxon>
        <taxon>Bacillati</taxon>
        <taxon>Actinomycetota</taxon>
        <taxon>Actinomycetes</taxon>
        <taxon>Pseudonocardiales</taxon>
        <taxon>Pseudonocardiaceae</taxon>
        <taxon>Amycolatopsis</taxon>
    </lineage>
</organism>
<keyword evidence="6" id="KW-1133">Transmembrane helix</keyword>
<evidence type="ECO:0000313" key="10">
    <source>
        <dbReference type="Proteomes" id="UP000250434"/>
    </source>
</evidence>
<dbReference type="OrthoDB" id="3698694at2"/>
<evidence type="ECO:0000256" key="4">
    <source>
        <dbReference type="ARBA" id="ARBA00023008"/>
    </source>
</evidence>
<reference evidence="9 10" key="1">
    <citation type="submission" date="2016-04" db="EMBL/GenBank/DDBJ databases">
        <title>Complete genome sequence and analysis of deep-sea sediment isolate, Amycolatopsis sp. WP1.</title>
        <authorList>
            <person name="Wang H."/>
            <person name="Chen S."/>
            <person name="Wu Q."/>
        </authorList>
    </citation>
    <scope>NUCLEOTIDE SEQUENCE [LARGE SCALE GENOMIC DNA]</scope>
    <source>
        <strain evidence="9 10">WP1</strain>
    </source>
</reference>
<evidence type="ECO:0000256" key="2">
    <source>
        <dbReference type="ARBA" id="ARBA00022723"/>
    </source>
</evidence>
<dbReference type="GO" id="GO:0042597">
    <property type="term" value="C:periplasmic space"/>
    <property type="evidence" value="ECO:0007669"/>
    <property type="project" value="InterPro"/>
</dbReference>
<evidence type="ECO:0000256" key="3">
    <source>
        <dbReference type="ARBA" id="ARBA00022729"/>
    </source>
</evidence>
<dbReference type="InterPro" id="IPR014755">
    <property type="entry name" value="Cu-Rt/internalin_Ig-like"/>
</dbReference>
<dbReference type="InterPro" id="IPR014756">
    <property type="entry name" value="Ig_E-set"/>
</dbReference>
<evidence type="ECO:0000256" key="7">
    <source>
        <dbReference type="SAM" id="SignalP"/>
    </source>
</evidence>
<evidence type="ECO:0000313" key="9">
    <source>
        <dbReference type="EMBL" id="AXB44572.1"/>
    </source>
</evidence>
<evidence type="ECO:0000256" key="1">
    <source>
        <dbReference type="ARBA" id="ARBA00004196"/>
    </source>
</evidence>
<feature type="domain" description="CopC" evidence="8">
    <location>
        <begin position="25"/>
        <end position="118"/>
    </location>
</feature>
<sequence>MKRTAVSLLLTAFALLATAGAAGAHTKLESSDPAQGATLDAAPSQLTLRFSELVKVETSKVTVTGPNASQWQVGTLAAKGPVLTVPVTPVGPAGEYAVNYEVTSADGHTVNGTTRFTLTKEAAPAAGAAPSSAPAVPNTPTSAPPETTSQGVGVLAVEDNSPPVWIWFAGAAVLLVIVVGVALAVVRKRG</sequence>
<dbReference type="SUPFAM" id="SSF81296">
    <property type="entry name" value="E set domains"/>
    <property type="match status" value="1"/>
</dbReference>
<protein>
    <recommendedName>
        <fullName evidence="8">CopC domain-containing protein</fullName>
    </recommendedName>
</protein>
<dbReference type="GO" id="GO:0030313">
    <property type="term" value="C:cell envelope"/>
    <property type="evidence" value="ECO:0007669"/>
    <property type="project" value="UniProtKB-SubCell"/>
</dbReference>
<evidence type="ECO:0000256" key="6">
    <source>
        <dbReference type="SAM" id="Phobius"/>
    </source>
</evidence>